<feature type="region of interest" description="Disordered" evidence="4">
    <location>
        <begin position="33"/>
        <end position="122"/>
    </location>
</feature>
<name>A0A0F9TVT9_9ZZZZ</name>
<dbReference type="SUPFAM" id="SSF46626">
    <property type="entry name" value="Cytochrome c"/>
    <property type="match status" value="2"/>
</dbReference>
<evidence type="ECO:0000256" key="2">
    <source>
        <dbReference type="ARBA" id="ARBA00022723"/>
    </source>
</evidence>
<dbReference type="InterPro" id="IPR036909">
    <property type="entry name" value="Cyt_c-like_dom_sf"/>
</dbReference>
<feature type="domain" description="Cytochrome c" evidence="5">
    <location>
        <begin position="246"/>
        <end position="332"/>
    </location>
</feature>
<keyword evidence="3" id="KW-0408">Iron</keyword>
<feature type="compositionally biased region" description="Basic and acidic residues" evidence="4">
    <location>
        <begin position="74"/>
        <end position="89"/>
    </location>
</feature>
<feature type="region of interest" description="Disordered" evidence="4">
    <location>
        <begin position="333"/>
        <end position="356"/>
    </location>
</feature>
<dbReference type="GO" id="GO:0046872">
    <property type="term" value="F:metal ion binding"/>
    <property type="evidence" value="ECO:0007669"/>
    <property type="project" value="UniProtKB-KW"/>
</dbReference>
<evidence type="ECO:0000256" key="1">
    <source>
        <dbReference type="ARBA" id="ARBA00022617"/>
    </source>
</evidence>
<evidence type="ECO:0000256" key="4">
    <source>
        <dbReference type="SAM" id="MobiDB-lite"/>
    </source>
</evidence>
<feature type="region of interest" description="Disordered" evidence="4">
    <location>
        <begin position="362"/>
        <end position="381"/>
    </location>
</feature>
<dbReference type="PANTHER" id="PTHR35008:SF9">
    <property type="entry name" value="CYTOCHROME C DOMAIN-CONTAINING PROTEIN"/>
    <property type="match status" value="1"/>
</dbReference>
<dbReference type="InterPro" id="IPR051459">
    <property type="entry name" value="Cytochrome_c-type_DH"/>
</dbReference>
<dbReference type="GO" id="GO:0009055">
    <property type="term" value="F:electron transfer activity"/>
    <property type="evidence" value="ECO:0007669"/>
    <property type="project" value="InterPro"/>
</dbReference>
<accession>A0A0F9TVT9</accession>
<organism evidence="6">
    <name type="scientific">marine sediment metagenome</name>
    <dbReference type="NCBI Taxonomy" id="412755"/>
    <lineage>
        <taxon>unclassified sequences</taxon>
        <taxon>metagenomes</taxon>
        <taxon>ecological metagenomes</taxon>
    </lineage>
</organism>
<dbReference type="EMBL" id="LAZR01000253">
    <property type="protein sequence ID" value="KKN79072.1"/>
    <property type="molecule type" value="Genomic_DNA"/>
</dbReference>
<proteinExistence type="predicted"/>
<dbReference type="GO" id="GO:0020037">
    <property type="term" value="F:heme binding"/>
    <property type="evidence" value="ECO:0007669"/>
    <property type="project" value="InterPro"/>
</dbReference>
<protein>
    <recommendedName>
        <fullName evidence="5">Cytochrome c domain-containing protein</fullName>
    </recommendedName>
</protein>
<dbReference type="InterPro" id="IPR009056">
    <property type="entry name" value="Cyt_c-like_dom"/>
</dbReference>
<dbReference type="AlphaFoldDB" id="A0A0F9TVT9"/>
<reference evidence="6" key="1">
    <citation type="journal article" date="2015" name="Nature">
        <title>Complex archaea that bridge the gap between prokaryotes and eukaryotes.</title>
        <authorList>
            <person name="Spang A."/>
            <person name="Saw J.H."/>
            <person name="Jorgensen S.L."/>
            <person name="Zaremba-Niedzwiedzka K."/>
            <person name="Martijn J."/>
            <person name="Lind A.E."/>
            <person name="van Eijk R."/>
            <person name="Schleper C."/>
            <person name="Guy L."/>
            <person name="Ettema T.J."/>
        </authorList>
    </citation>
    <scope>NUCLEOTIDE SEQUENCE</scope>
</reference>
<evidence type="ECO:0000256" key="3">
    <source>
        <dbReference type="ARBA" id="ARBA00023004"/>
    </source>
</evidence>
<comment type="caution">
    <text evidence="6">The sequence shown here is derived from an EMBL/GenBank/DDBJ whole genome shotgun (WGS) entry which is preliminary data.</text>
</comment>
<evidence type="ECO:0000313" key="6">
    <source>
        <dbReference type="EMBL" id="KKN79072.1"/>
    </source>
</evidence>
<feature type="compositionally biased region" description="Polar residues" evidence="4">
    <location>
        <begin position="367"/>
        <end position="381"/>
    </location>
</feature>
<feature type="compositionally biased region" description="Low complexity" evidence="4">
    <location>
        <begin position="45"/>
        <end position="58"/>
    </location>
</feature>
<keyword evidence="1" id="KW-0349">Heme</keyword>
<dbReference type="Pfam" id="PF21342">
    <property type="entry name" value="SoxA-TsdA_cyt-c"/>
    <property type="match status" value="1"/>
</dbReference>
<keyword evidence="2" id="KW-0479">Metal-binding</keyword>
<dbReference type="Gene3D" id="1.10.760.10">
    <property type="entry name" value="Cytochrome c-like domain"/>
    <property type="match status" value="2"/>
</dbReference>
<sequence>MSGPEMNTKTWGMGVMVIGLSGLVGYSLSQGRERYPGAPQNKVIPSPSAALPSVPASADQADARTPGTQTKTGDATDARSGRKPPDSRVSDAGSNATTAVSKAGAVAPKSFTPPPEDAIPDNDFGRMVLRGEAIFDRTVENAGQFVGNDLSCSNCHIDKGRLAGSAPLWAAYVMYPAYRSKNEHVNTFEERLQGCFKYSMNGKAPPPGDEVLVALQSYAYFLAKGAPTGVDLPGRGYPDLPKTDNLDRNNGRSVFVQKCSICHGDDGAGQKSADGTMVFPPLWGSRSYNWGAGMSTITNAAKFIKANMPLGMGNSLSDKEAWDVAAYIDSQERPQDPRFTGSVEETRSQYHNTPMSMYGKVVDGQTLGETSPSSGLQAPPQ</sequence>
<evidence type="ECO:0000259" key="5">
    <source>
        <dbReference type="PROSITE" id="PS51007"/>
    </source>
</evidence>
<dbReference type="PROSITE" id="PS51007">
    <property type="entry name" value="CYTC"/>
    <property type="match status" value="1"/>
</dbReference>
<gene>
    <name evidence="6" type="ORF">LCGC14_0344000</name>
</gene>
<dbReference type="Pfam" id="PF13442">
    <property type="entry name" value="Cytochrome_CBB3"/>
    <property type="match status" value="1"/>
</dbReference>
<dbReference type="PANTHER" id="PTHR35008">
    <property type="entry name" value="BLL4482 PROTEIN-RELATED"/>
    <property type="match status" value="1"/>
</dbReference>